<comment type="subunit">
    <text evidence="2 4">Homodimer.</text>
</comment>
<dbReference type="EMBL" id="NKQK01000006">
    <property type="protein sequence ID" value="PSS29504.1"/>
    <property type="molecule type" value="Genomic_DNA"/>
</dbReference>
<dbReference type="OrthoDB" id="1864232at2759"/>
<dbReference type="Gene3D" id="2.40.480.10">
    <property type="entry name" value="Allene oxide cyclase-like"/>
    <property type="match status" value="1"/>
</dbReference>
<feature type="signal peptide" evidence="4">
    <location>
        <begin position="1"/>
        <end position="23"/>
    </location>
</feature>
<comment type="subcellular location">
    <subcellularLocation>
        <location evidence="4">Secreted</location>
        <location evidence="4">Extracellular space</location>
        <location evidence="4">Apoplast</location>
    </subcellularLocation>
</comment>
<reference evidence="6" key="2">
    <citation type="journal article" date="2018" name="BMC Genomics">
        <title>A manually annotated Actinidia chinensis var. chinensis (kiwifruit) genome highlights the challenges associated with draft genomes and gene prediction in plants.</title>
        <authorList>
            <person name="Pilkington S.M."/>
            <person name="Crowhurst R."/>
            <person name="Hilario E."/>
            <person name="Nardozza S."/>
            <person name="Fraser L."/>
            <person name="Peng Y."/>
            <person name="Gunaseelan K."/>
            <person name="Simpson R."/>
            <person name="Tahir J."/>
            <person name="Deroles S.C."/>
            <person name="Templeton K."/>
            <person name="Luo Z."/>
            <person name="Davy M."/>
            <person name="Cheng C."/>
            <person name="McNeilage M."/>
            <person name="Scaglione D."/>
            <person name="Liu Y."/>
            <person name="Zhang Q."/>
            <person name="Datson P."/>
            <person name="De Silva N."/>
            <person name="Gardiner S.E."/>
            <person name="Bassett H."/>
            <person name="Chagne D."/>
            <person name="McCallum J."/>
            <person name="Dzierzon H."/>
            <person name="Deng C."/>
            <person name="Wang Y.Y."/>
            <person name="Barron L."/>
            <person name="Manako K."/>
            <person name="Bowen J."/>
            <person name="Foster T.M."/>
            <person name="Erridge Z.A."/>
            <person name="Tiffin H."/>
            <person name="Waite C.N."/>
            <person name="Davies K.M."/>
            <person name="Grierson E.P."/>
            <person name="Laing W.A."/>
            <person name="Kirk R."/>
            <person name="Chen X."/>
            <person name="Wood M."/>
            <person name="Montefiori M."/>
            <person name="Brummell D.A."/>
            <person name="Schwinn K.E."/>
            <person name="Catanach A."/>
            <person name="Fullerton C."/>
            <person name="Li D."/>
            <person name="Meiyalaghan S."/>
            <person name="Nieuwenhuizen N."/>
            <person name="Read N."/>
            <person name="Prakash R."/>
            <person name="Hunter D."/>
            <person name="Zhang H."/>
            <person name="McKenzie M."/>
            <person name="Knabel M."/>
            <person name="Harris A."/>
            <person name="Allan A.C."/>
            <person name="Gleave A."/>
            <person name="Chen A."/>
            <person name="Janssen B.J."/>
            <person name="Plunkett B."/>
            <person name="Ampomah-Dwamena C."/>
            <person name="Voogd C."/>
            <person name="Leif D."/>
            <person name="Lafferty D."/>
            <person name="Souleyre E.J.F."/>
            <person name="Varkonyi-Gasic E."/>
            <person name="Gambi F."/>
            <person name="Hanley J."/>
            <person name="Yao J.L."/>
            <person name="Cheung J."/>
            <person name="David K.M."/>
            <person name="Warren B."/>
            <person name="Marsh K."/>
            <person name="Snowden K.C."/>
            <person name="Lin-Wang K."/>
            <person name="Brian L."/>
            <person name="Martinez-Sanchez M."/>
            <person name="Wang M."/>
            <person name="Ileperuma N."/>
            <person name="Macnee N."/>
            <person name="Campin R."/>
            <person name="McAtee P."/>
            <person name="Drummond R.S.M."/>
            <person name="Espley R.V."/>
            <person name="Ireland H.S."/>
            <person name="Wu R."/>
            <person name="Atkinson R.G."/>
            <person name="Karunairetnam S."/>
            <person name="Bulley S."/>
            <person name="Chunkath S."/>
            <person name="Hanley Z."/>
            <person name="Storey R."/>
            <person name="Thrimawithana A.H."/>
            <person name="Thomson S."/>
            <person name="David C."/>
            <person name="Testolin R."/>
            <person name="Huang H."/>
            <person name="Hellens R.P."/>
            <person name="Schaffer R.J."/>
        </authorList>
    </citation>
    <scope>NUCLEOTIDE SEQUENCE [LARGE SCALE GENOMIC DNA]</scope>
    <source>
        <strain evidence="6">cv. Red5</strain>
    </source>
</reference>
<evidence type="ECO:0000313" key="6">
    <source>
        <dbReference type="Proteomes" id="UP000241394"/>
    </source>
</evidence>
<gene>
    <name evidence="5" type="ORF">CEY00_Acc07120</name>
</gene>
<comment type="similarity">
    <text evidence="1 4">Belongs to the plant dirigent protein family.</text>
</comment>
<dbReference type="InParanoid" id="A0A2R6RHK6"/>
<keyword evidence="6" id="KW-1185">Reference proteome</keyword>
<dbReference type="Proteomes" id="UP000241394">
    <property type="component" value="Chromosome LG6"/>
</dbReference>
<dbReference type="Gramene" id="PSS29504">
    <property type="protein sequence ID" value="PSS29504"/>
    <property type="gene ID" value="CEY00_Acc07120"/>
</dbReference>
<protein>
    <recommendedName>
        <fullName evidence="4">Dirigent protein</fullName>
    </recommendedName>
</protein>
<evidence type="ECO:0000256" key="1">
    <source>
        <dbReference type="ARBA" id="ARBA00010746"/>
    </source>
</evidence>
<feature type="chain" id="PRO_5015213980" description="Dirigent protein" evidence="4">
    <location>
        <begin position="24"/>
        <end position="191"/>
    </location>
</feature>
<evidence type="ECO:0000256" key="3">
    <source>
        <dbReference type="ARBA" id="ARBA00022525"/>
    </source>
</evidence>
<name>A0A2R6RHK6_ACTCC</name>
<reference evidence="5 6" key="1">
    <citation type="submission" date="2017-07" db="EMBL/GenBank/DDBJ databases">
        <title>An improved, manually edited Actinidia chinensis var. chinensis (kiwifruit) genome highlights the challenges associated with draft genomes and gene prediction in plants.</title>
        <authorList>
            <person name="Pilkington S."/>
            <person name="Crowhurst R."/>
            <person name="Hilario E."/>
            <person name="Nardozza S."/>
            <person name="Fraser L."/>
            <person name="Peng Y."/>
            <person name="Gunaseelan K."/>
            <person name="Simpson R."/>
            <person name="Tahir J."/>
            <person name="Deroles S."/>
            <person name="Templeton K."/>
            <person name="Luo Z."/>
            <person name="Davy M."/>
            <person name="Cheng C."/>
            <person name="Mcneilage M."/>
            <person name="Scaglione D."/>
            <person name="Liu Y."/>
            <person name="Zhang Q."/>
            <person name="Datson P."/>
            <person name="De Silva N."/>
            <person name="Gardiner S."/>
            <person name="Bassett H."/>
            <person name="Chagne D."/>
            <person name="Mccallum J."/>
            <person name="Dzierzon H."/>
            <person name="Deng C."/>
            <person name="Wang Y.-Y."/>
            <person name="Barron N."/>
            <person name="Manako K."/>
            <person name="Bowen J."/>
            <person name="Foster T."/>
            <person name="Erridge Z."/>
            <person name="Tiffin H."/>
            <person name="Waite C."/>
            <person name="Davies K."/>
            <person name="Grierson E."/>
            <person name="Laing W."/>
            <person name="Kirk R."/>
            <person name="Chen X."/>
            <person name="Wood M."/>
            <person name="Montefiori M."/>
            <person name="Brummell D."/>
            <person name="Schwinn K."/>
            <person name="Catanach A."/>
            <person name="Fullerton C."/>
            <person name="Li D."/>
            <person name="Meiyalaghan S."/>
            <person name="Nieuwenhuizen N."/>
            <person name="Read N."/>
            <person name="Prakash R."/>
            <person name="Hunter D."/>
            <person name="Zhang H."/>
            <person name="Mckenzie M."/>
            <person name="Knabel M."/>
            <person name="Harris A."/>
            <person name="Allan A."/>
            <person name="Chen A."/>
            <person name="Janssen B."/>
            <person name="Plunkett B."/>
            <person name="Dwamena C."/>
            <person name="Voogd C."/>
            <person name="Leif D."/>
            <person name="Lafferty D."/>
            <person name="Souleyre E."/>
            <person name="Varkonyi-Gasic E."/>
            <person name="Gambi F."/>
            <person name="Hanley J."/>
            <person name="Yao J.-L."/>
            <person name="Cheung J."/>
            <person name="David K."/>
            <person name="Warren B."/>
            <person name="Marsh K."/>
            <person name="Snowden K."/>
            <person name="Lin-Wang K."/>
            <person name="Brian L."/>
            <person name="Martinez-Sanchez M."/>
            <person name="Wang M."/>
            <person name="Ileperuma N."/>
            <person name="Macnee N."/>
            <person name="Campin R."/>
            <person name="Mcatee P."/>
            <person name="Drummond R."/>
            <person name="Espley R."/>
            <person name="Ireland H."/>
            <person name="Wu R."/>
            <person name="Atkinson R."/>
            <person name="Karunairetnam S."/>
            <person name="Bulley S."/>
            <person name="Chunkath S."/>
            <person name="Hanley Z."/>
            <person name="Storey R."/>
            <person name="Thrimawithana A."/>
            <person name="Thomson S."/>
            <person name="David C."/>
            <person name="Testolin R."/>
        </authorList>
    </citation>
    <scope>NUCLEOTIDE SEQUENCE [LARGE SCALE GENOMIC DNA]</scope>
    <source>
        <strain evidence="6">cv. Red5</strain>
        <tissue evidence="5">Young leaf</tissue>
    </source>
</reference>
<evidence type="ECO:0000256" key="4">
    <source>
        <dbReference type="RuleBase" id="RU363099"/>
    </source>
</evidence>
<dbReference type="PANTHER" id="PTHR21495">
    <property type="entry name" value="NUCLEOPORIN-RELATED"/>
    <property type="match status" value="1"/>
</dbReference>
<proteinExistence type="inferred from homology"/>
<organism evidence="5 6">
    <name type="scientific">Actinidia chinensis var. chinensis</name>
    <name type="common">Chinese soft-hair kiwi</name>
    <dbReference type="NCBI Taxonomy" id="1590841"/>
    <lineage>
        <taxon>Eukaryota</taxon>
        <taxon>Viridiplantae</taxon>
        <taxon>Streptophyta</taxon>
        <taxon>Embryophyta</taxon>
        <taxon>Tracheophyta</taxon>
        <taxon>Spermatophyta</taxon>
        <taxon>Magnoliopsida</taxon>
        <taxon>eudicotyledons</taxon>
        <taxon>Gunneridae</taxon>
        <taxon>Pentapetalae</taxon>
        <taxon>asterids</taxon>
        <taxon>Ericales</taxon>
        <taxon>Actinidiaceae</taxon>
        <taxon>Actinidia</taxon>
    </lineage>
</organism>
<dbReference type="AlphaFoldDB" id="A0A2R6RHK6"/>
<dbReference type="Pfam" id="PF03018">
    <property type="entry name" value="Dirigent"/>
    <property type="match status" value="1"/>
</dbReference>
<evidence type="ECO:0000313" key="5">
    <source>
        <dbReference type="EMBL" id="PSS29504.1"/>
    </source>
</evidence>
<keyword evidence="4" id="KW-0732">Signal</keyword>
<sequence length="191" mass="20877">MGKLAMTLILLCSMVMVLPAVHGIVKGPKAVEEWFQKLSHKKEKLTKLCFYFHDTLSGKTPTAVRVAQANTTSISPTLFGVIYMMDDPLTARPEPNSTIVGRAQGLYGSAGMEDLGLLMTMNLVFTAGKFNGSSLSVLGRNPALEQYREMPVVGGSGVFRLSRGIATAKTHWFDYTTGDAIVEYQVLVIHY</sequence>
<dbReference type="InterPro" id="IPR004265">
    <property type="entry name" value="Dirigent"/>
</dbReference>
<dbReference type="STRING" id="1590841.A0A2R6RHK6"/>
<dbReference type="GO" id="GO:0009699">
    <property type="term" value="P:phenylpropanoid biosynthetic process"/>
    <property type="evidence" value="ECO:0007669"/>
    <property type="project" value="UniProtKB-ARBA"/>
</dbReference>
<dbReference type="OMA" id="HEEFGLI"/>
<keyword evidence="4" id="KW-0052">Apoplast</keyword>
<dbReference type="InterPro" id="IPR044859">
    <property type="entry name" value="Allene_oxi_cyc_Dirigent"/>
</dbReference>
<accession>A0A2R6RHK6</accession>
<dbReference type="GO" id="GO:0048046">
    <property type="term" value="C:apoplast"/>
    <property type="evidence" value="ECO:0007669"/>
    <property type="project" value="UniProtKB-SubCell"/>
</dbReference>
<comment type="function">
    <text evidence="4">Dirigent proteins impart stereoselectivity on the phenoxy radical-coupling reaction, yielding optically active lignans from two molecules of coniferyl alcohol in the biosynthesis of lignans, flavonolignans, and alkaloids and thus plays a central role in plant secondary metabolism.</text>
</comment>
<keyword evidence="3 4" id="KW-0964">Secreted</keyword>
<evidence type="ECO:0000256" key="2">
    <source>
        <dbReference type="ARBA" id="ARBA00011738"/>
    </source>
</evidence>
<comment type="caution">
    <text evidence="5">The sequence shown here is derived from an EMBL/GenBank/DDBJ whole genome shotgun (WGS) entry which is preliminary data.</text>
</comment>